<comment type="subunit">
    <text evidence="4">Part of the 30S ribosomal subunit.</text>
</comment>
<comment type="similarity">
    <text evidence="1 4 5">Belongs to the universal ribosomal protein uS15 family.</text>
</comment>
<comment type="caution">
    <text evidence="7">The sequence shown here is derived from an EMBL/GenBank/DDBJ whole genome shotgun (WGS) entry which is preliminary data.</text>
</comment>
<dbReference type="InterPro" id="IPR023029">
    <property type="entry name" value="Ribosomal_uS15_arc_euk"/>
</dbReference>
<dbReference type="SUPFAM" id="SSF47060">
    <property type="entry name" value="S15/NS1 RNA-binding domain"/>
    <property type="match status" value="1"/>
</dbReference>
<protein>
    <recommendedName>
        <fullName evidence="4">Small ribosomal subunit protein uS15</fullName>
    </recommendedName>
</protein>
<evidence type="ECO:0000256" key="5">
    <source>
        <dbReference type="RuleBase" id="RU003919"/>
    </source>
</evidence>
<dbReference type="GO" id="GO:0022627">
    <property type="term" value="C:cytosolic small ribosomal subunit"/>
    <property type="evidence" value="ECO:0007669"/>
    <property type="project" value="TreeGrafter"/>
</dbReference>
<evidence type="ECO:0000256" key="2">
    <source>
        <dbReference type="ARBA" id="ARBA00022980"/>
    </source>
</evidence>
<dbReference type="InterPro" id="IPR009068">
    <property type="entry name" value="uS15_NS1_RNA-bd_sf"/>
</dbReference>
<dbReference type="PANTHER" id="PTHR11885">
    <property type="entry name" value="RIBOSOMAL PROTEIN S15P/S13E"/>
    <property type="match status" value="1"/>
</dbReference>
<dbReference type="PANTHER" id="PTHR11885:SF6">
    <property type="entry name" value="SMALL RIBOSOMAL SUBUNIT PROTEIN US15"/>
    <property type="match status" value="1"/>
</dbReference>
<dbReference type="SMART" id="SM01387">
    <property type="entry name" value="Ribosomal_S15"/>
    <property type="match status" value="1"/>
</dbReference>
<dbReference type="Pfam" id="PF00312">
    <property type="entry name" value="Ribosomal_S15"/>
    <property type="match status" value="1"/>
</dbReference>
<evidence type="ECO:0000259" key="6">
    <source>
        <dbReference type="SMART" id="SM01386"/>
    </source>
</evidence>
<evidence type="ECO:0000313" key="8">
    <source>
        <dbReference type="Proteomes" id="UP000241284"/>
    </source>
</evidence>
<evidence type="ECO:0000256" key="3">
    <source>
        <dbReference type="ARBA" id="ARBA00023274"/>
    </source>
</evidence>
<gene>
    <name evidence="4" type="primary">rps15</name>
    <name evidence="7" type="ORF">B9Q06_01125</name>
</gene>
<dbReference type="HAMAP" id="MF_01343_A">
    <property type="entry name" value="Ribosomal_uS15_A"/>
    <property type="match status" value="1"/>
</dbReference>
<name>A0A2R6BE34_9ARCH</name>
<dbReference type="Gene3D" id="1.10.287.10">
    <property type="entry name" value="S15/NS1, RNA-binding"/>
    <property type="match status" value="1"/>
</dbReference>
<dbReference type="GO" id="GO:0006412">
    <property type="term" value="P:translation"/>
    <property type="evidence" value="ECO:0007669"/>
    <property type="project" value="UniProtKB-UniRule"/>
</dbReference>
<reference evidence="7 8" key="1">
    <citation type="submission" date="2017-04" db="EMBL/GenBank/DDBJ databases">
        <title>Novel microbial lineages endemic to geothermal iron-oxide mats fill important gaps in the evolutionary history of Archaea.</title>
        <authorList>
            <person name="Jay Z.J."/>
            <person name="Beam J.P."/>
            <person name="Dlakic M."/>
            <person name="Rusch D.B."/>
            <person name="Kozubal M.A."/>
            <person name="Inskeep W.P."/>
        </authorList>
    </citation>
    <scope>NUCLEOTIDE SEQUENCE [LARGE SCALE GENOMIC DNA]</scope>
    <source>
        <strain evidence="7">ECH_B_2</strain>
    </source>
</reference>
<dbReference type="GO" id="GO:0070181">
    <property type="term" value="F:small ribosomal subunit rRNA binding"/>
    <property type="evidence" value="ECO:0007669"/>
    <property type="project" value="TreeGrafter"/>
</dbReference>
<dbReference type="Proteomes" id="UP000241284">
    <property type="component" value="Unassembled WGS sequence"/>
</dbReference>
<feature type="domain" description="Small ribosomal subunit protein uS15 N-terminal" evidence="6">
    <location>
        <begin position="1"/>
        <end position="58"/>
    </location>
</feature>
<dbReference type="Gene3D" id="4.10.860.130">
    <property type="match status" value="1"/>
</dbReference>
<keyword evidence="2 4" id="KW-0689">Ribosomal protein</keyword>
<evidence type="ECO:0000256" key="4">
    <source>
        <dbReference type="HAMAP-Rule" id="MF_01343"/>
    </source>
</evidence>
<dbReference type="InterPro" id="IPR012606">
    <property type="entry name" value="Ribosomal_uS15_N"/>
</dbReference>
<keyword evidence="3 4" id="KW-0687">Ribonucleoprotein</keyword>
<dbReference type="NCBIfam" id="NF006331">
    <property type="entry name" value="PRK08561.1"/>
    <property type="match status" value="1"/>
</dbReference>
<dbReference type="GO" id="GO:0003735">
    <property type="term" value="F:structural constituent of ribosome"/>
    <property type="evidence" value="ECO:0007669"/>
    <property type="project" value="InterPro"/>
</dbReference>
<evidence type="ECO:0000256" key="1">
    <source>
        <dbReference type="ARBA" id="ARBA00008434"/>
    </source>
</evidence>
<dbReference type="SMART" id="SM01386">
    <property type="entry name" value="Ribosomal_S13_N"/>
    <property type="match status" value="1"/>
</dbReference>
<dbReference type="CDD" id="cd00353">
    <property type="entry name" value="Ribosomal_S15p_S13e"/>
    <property type="match status" value="1"/>
</dbReference>
<dbReference type="Pfam" id="PF08069">
    <property type="entry name" value="Ribosomal_S13_N"/>
    <property type="match status" value="1"/>
</dbReference>
<organism evidence="7 8">
    <name type="scientific">Candidatus Marsarchaeota G2 archaeon ECH_B_2</name>
    <dbReference type="NCBI Taxonomy" id="1978160"/>
    <lineage>
        <taxon>Archaea</taxon>
        <taxon>Candidatus Marsarchaeota</taxon>
        <taxon>Candidatus Marsarchaeota group 2</taxon>
    </lineage>
</organism>
<proteinExistence type="inferred from homology"/>
<dbReference type="EMBL" id="NEXH01000001">
    <property type="protein sequence ID" value="PSN96900.1"/>
    <property type="molecule type" value="Genomic_DNA"/>
</dbReference>
<accession>A0A2R6BE34</accession>
<dbReference type="InterPro" id="IPR000589">
    <property type="entry name" value="Ribosomal_uS15"/>
</dbReference>
<evidence type="ECO:0000313" key="7">
    <source>
        <dbReference type="EMBL" id="PSN96900.1"/>
    </source>
</evidence>
<sequence>MRKGTPRGKSHSKRPVTLEVPEWVKMTPEEVEKIIVNLAKKGYTKPMIGQILRDQYGIPLVKGFLGKKLTKILVGNNVQPQIPDDLQALLQHASRTIAHLEQHPKDMFSLRGLEITESKILRLSKYYRRQGVLPQDWKYKPRAASFT</sequence>
<dbReference type="AlphaFoldDB" id="A0A2R6BE34"/>